<dbReference type="PATRIC" id="fig|28092.6.peg.3454"/>
<accession>A0A0F5JZC8</accession>
<name>A0A0F5JZC8_9BURK</name>
<evidence type="ECO:0000313" key="1">
    <source>
        <dbReference type="EMBL" id="KKB62984.1"/>
    </source>
</evidence>
<protein>
    <submittedName>
        <fullName evidence="1">Uncharacterized protein</fullName>
    </submittedName>
</protein>
<organism evidence="1 2">
    <name type="scientific">Robbsia andropogonis</name>
    <dbReference type="NCBI Taxonomy" id="28092"/>
    <lineage>
        <taxon>Bacteria</taxon>
        <taxon>Pseudomonadati</taxon>
        <taxon>Pseudomonadota</taxon>
        <taxon>Betaproteobacteria</taxon>
        <taxon>Burkholderiales</taxon>
        <taxon>Burkholderiaceae</taxon>
        <taxon>Robbsia</taxon>
    </lineage>
</organism>
<gene>
    <name evidence="1" type="ORF">WM40_14630</name>
</gene>
<dbReference type="EMBL" id="LAQU01000014">
    <property type="protein sequence ID" value="KKB62984.1"/>
    <property type="molecule type" value="Genomic_DNA"/>
</dbReference>
<sequence length="61" mass="6873">MTAVSTAPDGPHRHVFTSIYRGQHSVPACVRIIRLPNMQQSCTNKLIEQFMTDTRHVGISH</sequence>
<evidence type="ECO:0000313" key="2">
    <source>
        <dbReference type="Proteomes" id="UP000033618"/>
    </source>
</evidence>
<dbReference type="STRING" id="28092.WM40_14630"/>
<reference evidence="1 2" key="1">
    <citation type="submission" date="2015-03" db="EMBL/GenBank/DDBJ databases">
        <title>Draft Genome Sequence of Burkholderia andropogonis type strain ICMP2807, isolated from Sorghum bicolor.</title>
        <authorList>
            <person name="Lopes-Santos L."/>
            <person name="Castro D.B."/>
            <person name="Ottoboni L.M."/>
            <person name="Park D."/>
            <person name="Weirc B.S."/>
            <person name="Destefano S.A."/>
        </authorList>
    </citation>
    <scope>NUCLEOTIDE SEQUENCE [LARGE SCALE GENOMIC DNA]</scope>
    <source>
        <strain evidence="1 2">ICMP2807</strain>
    </source>
</reference>
<proteinExistence type="predicted"/>
<comment type="caution">
    <text evidence="1">The sequence shown here is derived from an EMBL/GenBank/DDBJ whole genome shotgun (WGS) entry which is preliminary data.</text>
</comment>
<keyword evidence="2" id="KW-1185">Reference proteome</keyword>
<dbReference type="Proteomes" id="UP000033618">
    <property type="component" value="Unassembled WGS sequence"/>
</dbReference>
<dbReference type="AlphaFoldDB" id="A0A0F5JZC8"/>